<dbReference type="PROSITE" id="PS50126">
    <property type="entry name" value="S1"/>
    <property type="match status" value="4"/>
</dbReference>
<keyword evidence="6" id="KW-1185">Reference proteome</keyword>
<dbReference type="GO" id="GO:0005840">
    <property type="term" value="C:ribosome"/>
    <property type="evidence" value="ECO:0007669"/>
    <property type="project" value="UniProtKB-KW"/>
</dbReference>
<comment type="similarity">
    <text evidence="1">Belongs to the bacterial ribosomal protein bS1 family.</text>
</comment>
<keyword evidence="2 5" id="KW-0689">Ribosomal protein</keyword>
<evidence type="ECO:0000313" key="5">
    <source>
        <dbReference type="EMBL" id="GLC29504.1"/>
    </source>
</evidence>
<sequence length="392" mass="43168">MDNFQDSSMKEMMEAIEGSLKRINSGDIVKGTVISVSDSEVFVNIGYMADGIIDRAELSDDPAVNPKDIINAGDELYVYIINVNDGEGNVELSKKRADAVKVWDELSELQSEGKSVTVKVKEAVKGGAVAYIKGIRAFIPASQLAAGFVEDINSFVGKDLEVKIIELDKDKNKVILSGKEVAKEAKEAKKQELWNSIKKGEKRTGTVTRLARFGAFVDLGGVDGLIHNQDLSWKRIVDPAEIVSVGDKVEVYVLDFDKEKGRISLGLKEISEDPWNTITEKYSVGSTVEGTVVRLLDFGAFVEIAPGIEGLVHISEISEERIAKPASVLKVGDKVKVKVLSIDTKEHKMSLSIKEAVEKPQEDYSQFNDEESSMATLADLFKDKLKNFKFEE</sequence>
<evidence type="ECO:0000259" key="4">
    <source>
        <dbReference type="PROSITE" id="PS50126"/>
    </source>
</evidence>
<evidence type="ECO:0000313" key="6">
    <source>
        <dbReference type="Proteomes" id="UP001208567"/>
    </source>
</evidence>
<dbReference type="InterPro" id="IPR003029">
    <property type="entry name" value="S1_domain"/>
</dbReference>
<evidence type="ECO:0000256" key="2">
    <source>
        <dbReference type="ARBA" id="ARBA00022980"/>
    </source>
</evidence>
<keyword evidence="3" id="KW-0687">Ribonucleoprotein</keyword>
<feature type="domain" description="S1 motif" evidence="4">
    <location>
        <begin position="26"/>
        <end position="95"/>
    </location>
</feature>
<comment type="caution">
    <text evidence="5">The sequence shown here is derived from an EMBL/GenBank/DDBJ whole genome shotgun (WGS) entry which is preliminary data.</text>
</comment>
<dbReference type="RefSeq" id="WP_264848796.1">
    <property type="nucleotide sequence ID" value="NZ_BRXR01000001.1"/>
</dbReference>
<dbReference type="Proteomes" id="UP001208567">
    <property type="component" value="Unassembled WGS sequence"/>
</dbReference>
<dbReference type="InterPro" id="IPR012340">
    <property type="entry name" value="NA-bd_OB-fold"/>
</dbReference>
<evidence type="ECO:0000256" key="1">
    <source>
        <dbReference type="ARBA" id="ARBA00006767"/>
    </source>
</evidence>
<protein>
    <submittedName>
        <fullName evidence="5">30S ribosomal protein S1</fullName>
    </submittedName>
</protein>
<gene>
    <name evidence="5" type="primary">rpsA</name>
    <name evidence="5" type="ORF">bsdE14_09140</name>
</gene>
<proteinExistence type="inferred from homology"/>
<organism evidence="5 6">
    <name type="scientific">Clostridium omnivorum</name>
    <dbReference type="NCBI Taxonomy" id="1604902"/>
    <lineage>
        <taxon>Bacteria</taxon>
        <taxon>Bacillati</taxon>
        <taxon>Bacillota</taxon>
        <taxon>Clostridia</taxon>
        <taxon>Eubacteriales</taxon>
        <taxon>Clostridiaceae</taxon>
        <taxon>Clostridium</taxon>
    </lineage>
</organism>
<feature type="domain" description="S1 motif" evidence="4">
    <location>
        <begin position="200"/>
        <end position="268"/>
    </location>
</feature>
<dbReference type="InterPro" id="IPR050437">
    <property type="entry name" value="Ribos_protein_bS1-like"/>
</dbReference>
<dbReference type="PANTHER" id="PTHR10724">
    <property type="entry name" value="30S RIBOSOMAL PROTEIN S1"/>
    <property type="match status" value="1"/>
</dbReference>
<reference evidence="5 6" key="1">
    <citation type="journal article" date="2024" name="Int. J. Syst. Evol. Microbiol.">
        <title>Clostridium omnivorum sp. nov., isolated from anoxic soil under the treatment of reductive soil disinfestation.</title>
        <authorList>
            <person name="Ueki A."/>
            <person name="Tonouchi A."/>
            <person name="Kaku N."/>
            <person name="Honma S."/>
            <person name="Ueki K."/>
        </authorList>
    </citation>
    <scope>NUCLEOTIDE SEQUENCE [LARGE SCALE GENOMIC DNA]</scope>
    <source>
        <strain evidence="5 6">E14</strain>
    </source>
</reference>
<dbReference type="SUPFAM" id="SSF50249">
    <property type="entry name" value="Nucleic acid-binding proteins"/>
    <property type="match status" value="4"/>
</dbReference>
<dbReference type="SMART" id="SM00316">
    <property type="entry name" value="S1"/>
    <property type="match status" value="4"/>
</dbReference>
<dbReference type="InterPro" id="IPR035104">
    <property type="entry name" value="Ribosomal_protein_S1-like"/>
</dbReference>
<feature type="domain" description="S1 motif" evidence="4">
    <location>
        <begin position="285"/>
        <end position="354"/>
    </location>
</feature>
<dbReference type="Pfam" id="PF00575">
    <property type="entry name" value="S1"/>
    <property type="match status" value="4"/>
</dbReference>
<name>A0ABQ5N2R7_9CLOT</name>
<dbReference type="CDD" id="cd04465">
    <property type="entry name" value="S1_RPS1_repeat_ec2_hs2"/>
    <property type="match status" value="1"/>
</dbReference>
<dbReference type="PRINTS" id="PR00681">
    <property type="entry name" value="RIBOSOMALS1"/>
</dbReference>
<dbReference type="NCBIfam" id="NF005208">
    <property type="entry name" value="PRK06676.1"/>
    <property type="match status" value="1"/>
</dbReference>
<dbReference type="CDD" id="cd05688">
    <property type="entry name" value="S1_RPS1_repeat_ec3"/>
    <property type="match status" value="1"/>
</dbReference>
<accession>A0ABQ5N2R7</accession>
<dbReference type="Gene3D" id="2.40.50.140">
    <property type="entry name" value="Nucleic acid-binding proteins"/>
    <property type="match status" value="4"/>
</dbReference>
<dbReference type="EMBL" id="BRXR01000001">
    <property type="protein sequence ID" value="GLC29504.1"/>
    <property type="molecule type" value="Genomic_DNA"/>
</dbReference>
<dbReference type="PANTHER" id="PTHR10724:SF7">
    <property type="entry name" value="SMALL RIBOSOMAL SUBUNIT PROTEIN BS1C"/>
    <property type="match status" value="1"/>
</dbReference>
<evidence type="ECO:0000256" key="3">
    <source>
        <dbReference type="ARBA" id="ARBA00023274"/>
    </source>
</evidence>
<dbReference type="CDD" id="cd05687">
    <property type="entry name" value="S1_RPS1_repeat_ec1_hs1"/>
    <property type="match status" value="1"/>
</dbReference>
<feature type="domain" description="S1 motif" evidence="4">
    <location>
        <begin position="113"/>
        <end position="179"/>
    </location>
</feature>